<feature type="compositionally biased region" description="Basic residues" evidence="1">
    <location>
        <begin position="305"/>
        <end position="315"/>
    </location>
</feature>
<feature type="compositionally biased region" description="Basic and acidic residues" evidence="1">
    <location>
        <begin position="1"/>
        <end position="14"/>
    </location>
</feature>
<proteinExistence type="predicted"/>
<feature type="compositionally biased region" description="Basic residues" evidence="1">
    <location>
        <begin position="279"/>
        <end position="289"/>
    </location>
</feature>
<dbReference type="Proteomes" id="UP000095751">
    <property type="component" value="Unassembled WGS sequence"/>
</dbReference>
<dbReference type="KEGG" id="fcy:FRACYDRAFT_253530"/>
<feature type="compositionally biased region" description="Low complexity" evidence="1">
    <location>
        <begin position="18"/>
        <end position="28"/>
    </location>
</feature>
<sequence length="415" mass="48049">MDNDNKHDDDDAIRRLQPRPSSSSRPLLIFNHNPKAGGGSVLKTIRGFKTNEIQCRSGNRKESGCQPNQWDRINRIISFSSNLKDNNNNSSLSSFSSNNNNNNTTETDTINNTFIHIGEFSRTTAQDKERGYIIGTIREPCSQYVSLWSFGSFNNGAFRNYQVRDTELYGQSPPYFNTTEDIQRFHKWMNHPSVIGEIGRRVTVSYGNDDDDNDNDNNSIVNNVDCWVVVENFQQTLFDCLNRYENQGGYVDWTSTTLSQLKEKVQVQEEEENNNNNNSHHHHHSRRHLGGNSRIQSSRKFKRFYNKGSKKRKNDHLKDDHSKDDPIGDPRKQHHASCHIFFATTTTTQNDNDNYLIQQVMSPKNELFIYQQFGYDRCCTTNIPTIVGGFFIMIYRLRGWIDNLSCSSKQQRSNR</sequence>
<evidence type="ECO:0000313" key="3">
    <source>
        <dbReference type="Proteomes" id="UP000095751"/>
    </source>
</evidence>
<keyword evidence="3" id="KW-1185">Reference proteome</keyword>
<reference evidence="2 3" key="1">
    <citation type="submission" date="2016-09" db="EMBL/GenBank/DDBJ databases">
        <title>Extensive genetic diversity and differential bi-allelic expression allows diatom success in the polar Southern Ocean.</title>
        <authorList>
            <consortium name="DOE Joint Genome Institute"/>
            <person name="Mock T."/>
            <person name="Otillar R.P."/>
            <person name="Strauss J."/>
            <person name="Dupont C."/>
            <person name="Frickenhaus S."/>
            <person name="Maumus F."/>
            <person name="Mcmullan M."/>
            <person name="Sanges R."/>
            <person name="Schmutz J."/>
            <person name="Toseland A."/>
            <person name="Valas R."/>
            <person name="Veluchamy A."/>
            <person name="Ward B.J."/>
            <person name="Allen A."/>
            <person name="Barry K."/>
            <person name="Falciatore A."/>
            <person name="Ferrante M."/>
            <person name="Fortunato A.E."/>
            <person name="Gloeckner G."/>
            <person name="Gruber A."/>
            <person name="Hipkin R."/>
            <person name="Janech M."/>
            <person name="Kroth P."/>
            <person name="Leese F."/>
            <person name="Lindquist E."/>
            <person name="Lyon B.R."/>
            <person name="Martin J."/>
            <person name="Mayer C."/>
            <person name="Parker M."/>
            <person name="Quesneville H."/>
            <person name="Raymond J."/>
            <person name="Uhlig C."/>
            <person name="Valentin K.U."/>
            <person name="Worden A.Z."/>
            <person name="Armbrust E.V."/>
            <person name="Bowler C."/>
            <person name="Green B."/>
            <person name="Moulton V."/>
            <person name="Van Oosterhout C."/>
            <person name="Grigoriev I."/>
        </authorList>
    </citation>
    <scope>NUCLEOTIDE SEQUENCE [LARGE SCALE GENOMIC DNA]</scope>
    <source>
        <strain evidence="2 3">CCMP1102</strain>
    </source>
</reference>
<gene>
    <name evidence="2" type="ORF">FRACYDRAFT_253530</name>
</gene>
<dbReference type="InParanoid" id="A0A1E7ELF9"/>
<name>A0A1E7ELF9_9STRA</name>
<feature type="region of interest" description="Disordered" evidence="1">
    <location>
        <begin position="305"/>
        <end position="333"/>
    </location>
</feature>
<feature type="region of interest" description="Disordered" evidence="1">
    <location>
        <begin position="1"/>
        <end position="36"/>
    </location>
</feature>
<accession>A0A1E7ELF9</accession>
<evidence type="ECO:0000313" key="2">
    <source>
        <dbReference type="EMBL" id="OEU06752.1"/>
    </source>
</evidence>
<dbReference type="EMBL" id="KV784400">
    <property type="protein sequence ID" value="OEU06752.1"/>
    <property type="molecule type" value="Genomic_DNA"/>
</dbReference>
<dbReference type="AlphaFoldDB" id="A0A1E7ELF9"/>
<dbReference type="OrthoDB" id="431551at2759"/>
<feature type="compositionally biased region" description="Basic and acidic residues" evidence="1">
    <location>
        <begin position="316"/>
        <end position="331"/>
    </location>
</feature>
<evidence type="ECO:0000256" key="1">
    <source>
        <dbReference type="SAM" id="MobiDB-lite"/>
    </source>
</evidence>
<feature type="region of interest" description="Disordered" evidence="1">
    <location>
        <begin position="264"/>
        <end position="293"/>
    </location>
</feature>
<protein>
    <submittedName>
        <fullName evidence="2">Uncharacterized protein</fullName>
    </submittedName>
</protein>
<organism evidence="2 3">
    <name type="scientific">Fragilariopsis cylindrus CCMP1102</name>
    <dbReference type="NCBI Taxonomy" id="635003"/>
    <lineage>
        <taxon>Eukaryota</taxon>
        <taxon>Sar</taxon>
        <taxon>Stramenopiles</taxon>
        <taxon>Ochrophyta</taxon>
        <taxon>Bacillariophyta</taxon>
        <taxon>Bacillariophyceae</taxon>
        <taxon>Bacillariophycidae</taxon>
        <taxon>Bacillariales</taxon>
        <taxon>Bacillariaceae</taxon>
        <taxon>Fragilariopsis</taxon>
    </lineage>
</organism>